<dbReference type="InterPro" id="IPR050372">
    <property type="entry name" value="Neurexin-related_CASP"/>
</dbReference>
<evidence type="ECO:0000256" key="1">
    <source>
        <dbReference type="ARBA" id="ARBA00023157"/>
    </source>
</evidence>
<dbReference type="InterPro" id="IPR013320">
    <property type="entry name" value="ConA-like_dom_sf"/>
</dbReference>
<dbReference type="PROSITE" id="PS01186">
    <property type="entry name" value="EGF_2"/>
    <property type="match status" value="1"/>
</dbReference>
<evidence type="ECO:0000259" key="3">
    <source>
        <dbReference type="PROSITE" id="PS50025"/>
    </source>
</evidence>
<dbReference type="AlphaFoldDB" id="A0AAD5M7B6"/>
<proteinExistence type="predicted"/>
<keyword evidence="1" id="KW-1015">Disulfide bond</keyword>
<accession>A0AAD5M7B6</accession>
<organism evidence="4 5">
    <name type="scientific">Parelaphostrongylus tenuis</name>
    <name type="common">Meningeal worm</name>
    <dbReference type="NCBI Taxonomy" id="148309"/>
    <lineage>
        <taxon>Eukaryota</taxon>
        <taxon>Metazoa</taxon>
        <taxon>Ecdysozoa</taxon>
        <taxon>Nematoda</taxon>
        <taxon>Chromadorea</taxon>
        <taxon>Rhabditida</taxon>
        <taxon>Rhabditina</taxon>
        <taxon>Rhabditomorpha</taxon>
        <taxon>Strongyloidea</taxon>
        <taxon>Metastrongylidae</taxon>
        <taxon>Parelaphostrongylus</taxon>
    </lineage>
</organism>
<dbReference type="InterPro" id="IPR000742">
    <property type="entry name" value="EGF"/>
</dbReference>
<dbReference type="CDD" id="cd00110">
    <property type="entry name" value="LamG"/>
    <property type="match status" value="1"/>
</dbReference>
<evidence type="ECO:0000313" key="5">
    <source>
        <dbReference type="Proteomes" id="UP001196413"/>
    </source>
</evidence>
<dbReference type="InterPro" id="IPR001791">
    <property type="entry name" value="Laminin_G"/>
</dbReference>
<dbReference type="SUPFAM" id="SSF49899">
    <property type="entry name" value="Concanavalin A-like lectins/glucanases"/>
    <property type="match status" value="1"/>
</dbReference>
<dbReference type="GO" id="GO:0016020">
    <property type="term" value="C:membrane"/>
    <property type="evidence" value="ECO:0007669"/>
    <property type="project" value="UniProtKB-SubCell"/>
</dbReference>
<protein>
    <submittedName>
        <fullName evidence="4">LRRNT</fullName>
    </submittedName>
</protein>
<name>A0AAD5M7B6_PARTN</name>
<dbReference type="PROSITE" id="PS50025">
    <property type="entry name" value="LAM_G_DOMAIN"/>
    <property type="match status" value="1"/>
</dbReference>
<keyword evidence="5" id="KW-1185">Reference proteome</keyword>
<gene>
    <name evidence="4" type="primary">SLT-1_2</name>
    <name evidence="4" type="ORF">KIN20_007111</name>
</gene>
<comment type="caution">
    <text evidence="4">The sequence shown here is derived from an EMBL/GenBank/DDBJ whole genome shotgun (WGS) entry which is preliminary data.</text>
</comment>
<dbReference type="PANTHER" id="PTHR15036">
    <property type="entry name" value="PIKACHURIN-LIKE PROTEIN"/>
    <property type="match status" value="1"/>
</dbReference>
<dbReference type="Gene3D" id="2.60.120.200">
    <property type="match status" value="1"/>
</dbReference>
<evidence type="ECO:0000313" key="4">
    <source>
        <dbReference type="EMBL" id="KAJ1351153.1"/>
    </source>
</evidence>
<reference evidence="4" key="1">
    <citation type="submission" date="2021-06" db="EMBL/GenBank/DDBJ databases">
        <title>Parelaphostrongylus tenuis whole genome reference sequence.</title>
        <authorList>
            <person name="Garwood T.J."/>
            <person name="Larsen P.A."/>
            <person name="Fountain-Jones N.M."/>
            <person name="Garbe J.R."/>
            <person name="Macchietto M.G."/>
            <person name="Kania S.A."/>
            <person name="Gerhold R.W."/>
            <person name="Richards J.E."/>
            <person name="Wolf T.M."/>
        </authorList>
    </citation>
    <scope>NUCLEOTIDE SEQUENCE</scope>
    <source>
        <strain evidence="4">MNPRO001-30</strain>
        <tissue evidence="4">Meninges</tissue>
    </source>
</reference>
<dbReference type="Gene3D" id="2.10.25.10">
    <property type="entry name" value="Laminin"/>
    <property type="match status" value="2"/>
</dbReference>
<feature type="domain" description="Laminin G" evidence="3">
    <location>
        <begin position="177"/>
        <end position="351"/>
    </location>
</feature>
<dbReference type="EMBL" id="JAHQIW010001017">
    <property type="protein sequence ID" value="KAJ1351153.1"/>
    <property type="molecule type" value="Genomic_DNA"/>
</dbReference>
<evidence type="ECO:0000256" key="2">
    <source>
        <dbReference type="PROSITE-ProRule" id="PRU00122"/>
    </source>
</evidence>
<dbReference type="SMART" id="SM00282">
    <property type="entry name" value="LamG"/>
    <property type="match status" value="1"/>
</dbReference>
<sequence>MVQNAKEQSLDTSKLPHFDFALLKNSKLTIRCECMPGFAGINCSINIDDCNNHKCRNKGICVVGTCIASLKIRYETSFNLHKPFRLDSGRHWIIFLQMCYGIHWTILRYSARYLLCLSEYSSMFYFFMWSRKSPLYFQCCIDDSLESIGSCYNNERMKEYECRCYEGYSGEKCDKVRSIGLAHQSAYVSFEHWDVENGNLTLTIRTTHQSGVIAYYGDRSFLSVELYDGRVKIAFYIGNHPASHMYSFATVSDGLPHKIEILIQGKKCSLTIDNNTAQSVENDGPLEKFVTDTKQNLYIGGLSSHQETRIKAEFHVRHTHSFKGCISDLFVNTIAVDFEQALEKWQILPGCANVIDLCAGMNLRITLSSPLSK</sequence>
<comment type="caution">
    <text evidence="2">Lacks conserved residue(s) required for the propagation of feature annotation.</text>
</comment>
<dbReference type="Pfam" id="PF02210">
    <property type="entry name" value="Laminin_G_2"/>
    <property type="match status" value="1"/>
</dbReference>
<dbReference type="PROSITE" id="PS00022">
    <property type="entry name" value="EGF_1"/>
    <property type="match status" value="1"/>
</dbReference>
<dbReference type="PANTHER" id="PTHR15036:SF49">
    <property type="entry name" value="AXOTACTIN"/>
    <property type="match status" value="1"/>
</dbReference>
<dbReference type="Proteomes" id="UP001196413">
    <property type="component" value="Unassembled WGS sequence"/>
</dbReference>